<dbReference type="InterPro" id="IPR006652">
    <property type="entry name" value="Kelch_1"/>
</dbReference>
<feature type="region of interest" description="Disordered" evidence="1">
    <location>
        <begin position="1"/>
        <end position="38"/>
    </location>
</feature>
<dbReference type="Pfam" id="PF00646">
    <property type="entry name" value="F-box"/>
    <property type="match status" value="1"/>
</dbReference>
<reference evidence="3" key="1">
    <citation type="submission" date="2020-01" db="EMBL/GenBank/DDBJ databases">
        <authorList>
            <person name="Mishra B."/>
        </authorList>
    </citation>
    <scope>NUCLEOTIDE SEQUENCE [LARGE SCALE GENOMIC DNA]</scope>
</reference>
<evidence type="ECO:0000259" key="2">
    <source>
        <dbReference type="SMART" id="SM00256"/>
    </source>
</evidence>
<dbReference type="SUPFAM" id="SSF81383">
    <property type="entry name" value="F-box domain"/>
    <property type="match status" value="1"/>
</dbReference>
<dbReference type="Pfam" id="PF25210">
    <property type="entry name" value="Kelch_FKB95"/>
    <property type="match status" value="1"/>
</dbReference>
<dbReference type="InterPro" id="IPR036047">
    <property type="entry name" value="F-box-like_dom_sf"/>
</dbReference>
<feature type="domain" description="F-box" evidence="2">
    <location>
        <begin position="44"/>
        <end position="84"/>
    </location>
</feature>
<dbReference type="InterPro" id="IPR001810">
    <property type="entry name" value="F-box_dom"/>
</dbReference>
<dbReference type="PANTHER" id="PTHR24414">
    <property type="entry name" value="F-BOX/KELCH-REPEAT PROTEIN SKIP4"/>
    <property type="match status" value="1"/>
</dbReference>
<feature type="compositionally biased region" description="Basic residues" evidence="1">
    <location>
        <begin position="1"/>
        <end position="10"/>
    </location>
</feature>
<dbReference type="SUPFAM" id="SSF117281">
    <property type="entry name" value="Kelch motif"/>
    <property type="match status" value="1"/>
</dbReference>
<gene>
    <name evidence="3" type="ORF">MERR_LOCUS7818</name>
</gene>
<dbReference type="CDD" id="cd22152">
    <property type="entry name" value="F-box_AtAFR-like"/>
    <property type="match status" value="1"/>
</dbReference>
<keyword evidence="4" id="KW-1185">Reference proteome</keyword>
<sequence>MSPPDKKRKTSSTTRKEPSLKKHNKKPSLVLPPTTQSAITNPSLPDDVLVSCLALVSRVYYPSLSLVSKSFRSLLASPELYKTRSSIGHAESCLYVCLRFHPDPNPRWFTLCMKPDRVLTKDNIKKKKQKKKKSSGYVLAKIPASHSPPARSSGLVTIGSDIYNIGGDMNHEPSSSVSILDCRTHTWREGPSMLVKRIYTHANVLDGKIYVAGYGKAKESSSSDLMEVFDPKTQTWELVSRCSGGELGDISYIHSSAAIDRKVYIFAGSNDLAYEPRECRWERVGTKMTCVWSSNCVIENVLYQQNDGKFEWYDTNARLWRTLKGVVGLPKFARSTARLADYGGRMAVLWDKVVASPGDTKKVIWCAVIALERRNSDEIWGKVQWRDVVLTVPTSCDVQYALAATVC</sequence>
<organism evidence="3 4">
    <name type="scientific">Microthlaspi erraticum</name>
    <dbReference type="NCBI Taxonomy" id="1685480"/>
    <lineage>
        <taxon>Eukaryota</taxon>
        <taxon>Viridiplantae</taxon>
        <taxon>Streptophyta</taxon>
        <taxon>Embryophyta</taxon>
        <taxon>Tracheophyta</taxon>
        <taxon>Spermatophyta</taxon>
        <taxon>Magnoliopsida</taxon>
        <taxon>eudicotyledons</taxon>
        <taxon>Gunneridae</taxon>
        <taxon>Pentapetalae</taxon>
        <taxon>rosids</taxon>
        <taxon>malvids</taxon>
        <taxon>Brassicales</taxon>
        <taxon>Brassicaceae</taxon>
        <taxon>Coluteocarpeae</taxon>
        <taxon>Microthlaspi</taxon>
    </lineage>
</organism>
<proteinExistence type="predicted"/>
<dbReference type="PANTHER" id="PTHR24414:SF184">
    <property type="entry name" value="GALACTOSE OXIDASE_KELCH REPEAT SUPERFAMILY PROTEIN"/>
    <property type="match status" value="1"/>
</dbReference>
<evidence type="ECO:0000256" key="1">
    <source>
        <dbReference type="SAM" id="MobiDB-lite"/>
    </source>
</evidence>
<dbReference type="AlphaFoldDB" id="A0A6D2HWG2"/>
<dbReference type="InterPro" id="IPR057499">
    <property type="entry name" value="Kelch_FKB95"/>
</dbReference>
<name>A0A6D2HWG2_9BRAS</name>
<dbReference type="InterPro" id="IPR050354">
    <property type="entry name" value="F-box/kelch-repeat_ARATH"/>
</dbReference>
<dbReference type="Gene3D" id="2.120.10.80">
    <property type="entry name" value="Kelch-type beta propeller"/>
    <property type="match status" value="1"/>
</dbReference>
<dbReference type="SMART" id="SM00256">
    <property type="entry name" value="FBOX"/>
    <property type="match status" value="1"/>
</dbReference>
<evidence type="ECO:0000313" key="4">
    <source>
        <dbReference type="Proteomes" id="UP000467841"/>
    </source>
</evidence>
<comment type="caution">
    <text evidence="3">The sequence shown here is derived from an EMBL/GenBank/DDBJ whole genome shotgun (WGS) entry which is preliminary data.</text>
</comment>
<dbReference type="SMART" id="SM00612">
    <property type="entry name" value="Kelch"/>
    <property type="match status" value="1"/>
</dbReference>
<dbReference type="OrthoDB" id="45365at2759"/>
<dbReference type="EMBL" id="CACVBM020000555">
    <property type="protein sequence ID" value="CAA7020583.1"/>
    <property type="molecule type" value="Genomic_DNA"/>
</dbReference>
<dbReference type="InterPro" id="IPR015915">
    <property type="entry name" value="Kelch-typ_b-propeller"/>
</dbReference>
<protein>
    <recommendedName>
        <fullName evidence="2">F-box domain-containing protein</fullName>
    </recommendedName>
</protein>
<accession>A0A6D2HWG2</accession>
<evidence type="ECO:0000313" key="3">
    <source>
        <dbReference type="EMBL" id="CAA7020583.1"/>
    </source>
</evidence>
<dbReference type="Proteomes" id="UP000467841">
    <property type="component" value="Unassembled WGS sequence"/>
</dbReference>